<evidence type="ECO:0000256" key="5">
    <source>
        <dbReference type="ARBA" id="ARBA00023004"/>
    </source>
</evidence>
<keyword evidence="2 6" id="KW-0349">Heme</keyword>
<feature type="domain" description="Cytochrome c" evidence="8">
    <location>
        <begin position="70"/>
        <end position="174"/>
    </location>
</feature>
<dbReference type="AlphaFoldDB" id="A0A429YZE3"/>
<dbReference type="Pfam" id="PF00034">
    <property type="entry name" value="Cytochrom_C"/>
    <property type="match status" value="1"/>
</dbReference>
<evidence type="ECO:0000259" key="8">
    <source>
        <dbReference type="PROSITE" id="PS51007"/>
    </source>
</evidence>
<name>A0A429YZE3_9HYPH</name>
<dbReference type="OrthoDB" id="9805828at2"/>
<sequence length="292" mass="29911">MDSFELNKLLGGLLGAVFVMFSVSLASDAIFASPAPETPGYAIAVAEPEEGASGPAEPEVESIAVRLASVDVAKGESLYGRCVACHTAENGGANKVGPNLWDIVNRPVATHEGFAYSGAMREFSEGGTVVWDYDHLDHFIASPRGLIRGTAMGFAGLRNPQDRADIIAYLHTLSDNPAPLPEVEADAAEAPEEPAAEEAAPEAPAAEAPATEEPAVEEPAAEEPATENTAPAAEEAAPAPTETAPAAPTTETPATETPATETPATEPATPVEPATETPVLEQPADGTAPAAQ</sequence>
<dbReference type="PANTHER" id="PTHR11961">
    <property type="entry name" value="CYTOCHROME C"/>
    <property type="match status" value="1"/>
</dbReference>
<feature type="compositionally biased region" description="Low complexity" evidence="7">
    <location>
        <begin position="226"/>
        <end position="278"/>
    </location>
</feature>
<feature type="compositionally biased region" description="Acidic residues" evidence="7">
    <location>
        <begin position="183"/>
        <end position="200"/>
    </location>
</feature>
<gene>
    <name evidence="9" type="ORF">EJC49_09015</name>
</gene>
<dbReference type="PRINTS" id="PR00604">
    <property type="entry name" value="CYTCHRMECIAB"/>
</dbReference>
<keyword evidence="10" id="KW-1185">Reference proteome</keyword>
<dbReference type="GO" id="GO:0020037">
    <property type="term" value="F:heme binding"/>
    <property type="evidence" value="ECO:0007669"/>
    <property type="project" value="InterPro"/>
</dbReference>
<feature type="compositionally biased region" description="Acidic residues" evidence="7">
    <location>
        <begin position="214"/>
        <end position="225"/>
    </location>
</feature>
<comment type="caution">
    <text evidence="9">The sequence shown here is derived from an EMBL/GenBank/DDBJ whole genome shotgun (WGS) entry which is preliminary data.</text>
</comment>
<dbReference type="InterPro" id="IPR002327">
    <property type="entry name" value="Cyt_c_1A/1B"/>
</dbReference>
<dbReference type="Gene3D" id="1.10.760.10">
    <property type="entry name" value="Cytochrome c-like domain"/>
    <property type="match status" value="1"/>
</dbReference>
<evidence type="ECO:0000256" key="7">
    <source>
        <dbReference type="SAM" id="MobiDB-lite"/>
    </source>
</evidence>
<dbReference type="InterPro" id="IPR036909">
    <property type="entry name" value="Cyt_c-like_dom_sf"/>
</dbReference>
<keyword evidence="1" id="KW-0813">Transport</keyword>
<evidence type="ECO:0000256" key="3">
    <source>
        <dbReference type="ARBA" id="ARBA00022723"/>
    </source>
</evidence>
<evidence type="ECO:0000256" key="2">
    <source>
        <dbReference type="ARBA" id="ARBA00022617"/>
    </source>
</evidence>
<dbReference type="Proteomes" id="UP000278398">
    <property type="component" value="Unassembled WGS sequence"/>
</dbReference>
<evidence type="ECO:0000313" key="9">
    <source>
        <dbReference type="EMBL" id="RST86835.1"/>
    </source>
</evidence>
<proteinExistence type="predicted"/>
<feature type="compositionally biased region" description="Low complexity" evidence="7">
    <location>
        <begin position="201"/>
        <end position="213"/>
    </location>
</feature>
<dbReference type="RefSeq" id="WP_126699438.1">
    <property type="nucleotide sequence ID" value="NZ_RWKW01000031.1"/>
</dbReference>
<evidence type="ECO:0000256" key="6">
    <source>
        <dbReference type="PROSITE-ProRule" id="PRU00433"/>
    </source>
</evidence>
<evidence type="ECO:0000256" key="1">
    <source>
        <dbReference type="ARBA" id="ARBA00022448"/>
    </source>
</evidence>
<protein>
    <submittedName>
        <fullName evidence="9">Cytochrome c family protein</fullName>
    </submittedName>
</protein>
<keyword evidence="5 6" id="KW-0408">Iron</keyword>
<dbReference type="SUPFAM" id="SSF46626">
    <property type="entry name" value="Cytochrome c"/>
    <property type="match status" value="1"/>
</dbReference>
<accession>A0A429YZE3</accession>
<dbReference type="GO" id="GO:0009055">
    <property type="term" value="F:electron transfer activity"/>
    <property type="evidence" value="ECO:0007669"/>
    <property type="project" value="InterPro"/>
</dbReference>
<keyword evidence="3 6" id="KW-0479">Metal-binding</keyword>
<feature type="region of interest" description="Disordered" evidence="7">
    <location>
        <begin position="177"/>
        <end position="292"/>
    </location>
</feature>
<dbReference type="InterPro" id="IPR009056">
    <property type="entry name" value="Cyt_c-like_dom"/>
</dbReference>
<keyword evidence="4" id="KW-0249">Electron transport</keyword>
<dbReference type="EMBL" id="RWKW01000031">
    <property type="protein sequence ID" value="RST86835.1"/>
    <property type="molecule type" value="Genomic_DNA"/>
</dbReference>
<evidence type="ECO:0000313" key="10">
    <source>
        <dbReference type="Proteomes" id="UP000278398"/>
    </source>
</evidence>
<reference evidence="9 10" key="1">
    <citation type="submission" date="2018-12" db="EMBL/GenBank/DDBJ databases">
        <title>Mesorhizobium carbonis sp. nov., isolated from coal mine water.</title>
        <authorList>
            <person name="Xin W."/>
            <person name="Xu Z."/>
            <person name="Xiang F."/>
            <person name="Zhang J."/>
            <person name="Xi L."/>
            <person name="Liu J."/>
        </authorList>
    </citation>
    <scope>NUCLEOTIDE SEQUENCE [LARGE SCALE GENOMIC DNA]</scope>
    <source>
        <strain evidence="9 10">B2.3</strain>
    </source>
</reference>
<organism evidence="9 10">
    <name type="scientific">Aquibium carbonis</name>
    <dbReference type="NCBI Taxonomy" id="2495581"/>
    <lineage>
        <taxon>Bacteria</taxon>
        <taxon>Pseudomonadati</taxon>
        <taxon>Pseudomonadota</taxon>
        <taxon>Alphaproteobacteria</taxon>
        <taxon>Hyphomicrobiales</taxon>
        <taxon>Phyllobacteriaceae</taxon>
        <taxon>Aquibium</taxon>
    </lineage>
</organism>
<dbReference type="GO" id="GO:0046872">
    <property type="term" value="F:metal ion binding"/>
    <property type="evidence" value="ECO:0007669"/>
    <property type="project" value="UniProtKB-KW"/>
</dbReference>
<evidence type="ECO:0000256" key="4">
    <source>
        <dbReference type="ARBA" id="ARBA00022982"/>
    </source>
</evidence>
<dbReference type="PROSITE" id="PS51007">
    <property type="entry name" value="CYTC"/>
    <property type="match status" value="1"/>
</dbReference>